<sequence>VLLQNEPLTPLIYEAVENTTTPTTILDVLMGSLAIVGLIGLAGLIFGVTLAVGLLVLRKRRGQDQIGPDGGGIRLGLNSGGK</sequence>
<keyword evidence="2" id="KW-0812">Transmembrane</keyword>
<reference evidence="3" key="1">
    <citation type="submission" date="2018-05" db="EMBL/GenBank/DDBJ databases">
        <authorList>
            <person name="Lanie J.A."/>
            <person name="Ng W.-L."/>
            <person name="Kazmierczak K.M."/>
            <person name="Andrzejewski T.M."/>
            <person name="Davidsen T.M."/>
            <person name="Wayne K.J."/>
            <person name="Tettelin H."/>
            <person name="Glass J.I."/>
            <person name="Rusch D."/>
            <person name="Podicherti R."/>
            <person name="Tsui H.-C.T."/>
            <person name="Winkler M.E."/>
        </authorList>
    </citation>
    <scope>NUCLEOTIDE SEQUENCE</scope>
</reference>
<keyword evidence="2" id="KW-1133">Transmembrane helix</keyword>
<gene>
    <name evidence="3" type="ORF">METZ01_LOCUS386941</name>
</gene>
<dbReference type="EMBL" id="UINC01144521">
    <property type="protein sequence ID" value="SVD34087.1"/>
    <property type="molecule type" value="Genomic_DNA"/>
</dbReference>
<protein>
    <submittedName>
        <fullName evidence="3">Uncharacterized protein</fullName>
    </submittedName>
</protein>
<evidence type="ECO:0000256" key="1">
    <source>
        <dbReference type="SAM" id="MobiDB-lite"/>
    </source>
</evidence>
<organism evidence="3">
    <name type="scientific">marine metagenome</name>
    <dbReference type="NCBI Taxonomy" id="408172"/>
    <lineage>
        <taxon>unclassified sequences</taxon>
        <taxon>metagenomes</taxon>
        <taxon>ecological metagenomes</taxon>
    </lineage>
</organism>
<accession>A0A382UJ35</accession>
<name>A0A382UJ35_9ZZZZ</name>
<feature type="compositionally biased region" description="Gly residues" evidence="1">
    <location>
        <begin position="68"/>
        <end position="82"/>
    </location>
</feature>
<evidence type="ECO:0000256" key="2">
    <source>
        <dbReference type="SAM" id="Phobius"/>
    </source>
</evidence>
<feature type="non-terminal residue" evidence="3">
    <location>
        <position position="1"/>
    </location>
</feature>
<dbReference type="AlphaFoldDB" id="A0A382UJ35"/>
<proteinExistence type="predicted"/>
<evidence type="ECO:0000313" key="3">
    <source>
        <dbReference type="EMBL" id="SVD34087.1"/>
    </source>
</evidence>
<feature type="region of interest" description="Disordered" evidence="1">
    <location>
        <begin position="63"/>
        <end position="82"/>
    </location>
</feature>
<feature type="transmembrane region" description="Helical" evidence="2">
    <location>
        <begin position="33"/>
        <end position="57"/>
    </location>
</feature>
<keyword evidence="2" id="KW-0472">Membrane</keyword>